<reference evidence="5" key="1">
    <citation type="submission" date="2021-01" db="EMBL/GenBank/DDBJ databases">
        <title>Caligus Genome Assembly.</title>
        <authorList>
            <person name="Gallardo-Escarate C."/>
        </authorList>
    </citation>
    <scope>NUCLEOTIDE SEQUENCE [LARGE SCALE GENOMIC DNA]</scope>
</reference>
<evidence type="ECO:0000259" key="1">
    <source>
        <dbReference type="Pfam" id="PF21787"/>
    </source>
</evidence>
<evidence type="ECO:0000313" key="3">
    <source>
        <dbReference type="EMBL" id="QQP41036.1"/>
    </source>
</evidence>
<evidence type="ECO:0000313" key="2">
    <source>
        <dbReference type="EMBL" id="QQP35803.1"/>
    </source>
</evidence>
<dbReference type="Proteomes" id="UP000595437">
    <property type="component" value="Chromosome 15"/>
</dbReference>
<dbReference type="Proteomes" id="UP000595437">
    <property type="component" value="Chromosome 10"/>
</dbReference>
<accession>A0A7T8GQ13</accession>
<evidence type="ECO:0000313" key="4">
    <source>
        <dbReference type="EMBL" id="QQP50999.1"/>
    </source>
</evidence>
<keyword evidence="5" id="KW-1185">Reference proteome</keyword>
<sequence length="111" mass="12123">VKVQSFPDNERHCSLVFDEMAIKPGLEFDGQSVVGYSTIDSTNVPATHALCFMLVGIQTRWKQVIAFHLTGNSFDPKKIVSILNQIICSSHEVGLKVASITSDMGPCNQAI</sequence>
<dbReference type="InterPro" id="IPR048365">
    <property type="entry name" value="TNP-like_RNaseH_N"/>
</dbReference>
<dbReference type="EMBL" id="CP045899">
    <property type="protein sequence ID" value="QQP41036.1"/>
    <property type="molecule type" value="Genomic_DNA"/>
</dbReference>
<feature type="domain" description="Transposable element P transposase-like RNase H" evidence="1">
    <location>
        <begin position="2"/>
        <end position="110"/>
    </location>
</feature>
<gene>
    <name evidence="4" type="ORF">FKW44_012193</name>
    <name evidence="3" type="ORF">FKW44_015282</name>
    <name evidence="2" type="ORF">FKW44_020693</name>
</gene>
<dbReference type="AlphaFoldDB" id="A0A7T8GQ13"/>
<dbReference type="OrthoDB" id="7474070at2759"/>
<organism evidence="2 5">
    <name type="scientific">Caligus rogercresseyi</name>
    <name type="common">Sea louse</name>
    <dbReference type="NCBI Taxonomy" id="217165"/>
    <lineage>
        <taxon>Eukaryota</taxon>
        <taxon>Metazoa</taxon>
        <taxon>Ecdysozoa</taxon>
        <taxon>Arthropoda</taxon>
        <taxon>Crustacea</taxon>
        <taxon>Multicrustacea</taxon>
        <taxon>Hexanauplia</taxon>
        <taxon>Copepoda</taxon>
        <taxon>Siphonostomatoida</taxon>
        <taxon>Caligidae</taxon>
        <taxon>Caligus</taxon>
    </lineage>
</organism>
<dbReference type="Proteomes" id="UP000595437">
    <property type="component" value="Chromosome 8"/>
</dbReference>
<feature type="non-terminal residue" evidence="2">
    <location>
        <position position="1"/>
    </location>
</feature>
<evidence type="ECO:0000313" key="5">
    <source>
        <dbReference type="Proteomes" id="UP000595437"/>
    </source>
</evidence>
<dbReference type="EMBL" id="CP045897">
    <property type="protein sequence ID" value="QQP50999.1"/>
    <property type="molecule type" value="Genomic_DNA"/>
</dbReference>
<proteinExistence type="predicted"/>
<dbReference type="EMBL" id="CP045904">
    <property type="protein sequence ID" value="QQP35803.1"/>
    <property type="molecule type" value="Genomic_DNA"/>
</dbReference>
<dbReference type="Pfam" id="PF21787">
    <property type="entry name" value="TNP-like_RNaseH_N"/>
    <property type="match status" value="1"/>
</dbReference>
<name>A0A7T8GQ13_CALRO</name>
<reference evidence="2" key="2">
    <citation type="journal article" name="Sci. Data">
        <title>Chromosome-scale genome assembly of the sea louse Caligus rogercresseyi by SMRT sequencing and Hi-C analysis.</title>
        <authorList>
            <person name="Gallardo-Escarate C."/>
            <person name="Valenzuela-Munoz V."/>
            <person name="Nunez-Acuna G."/>
            <person name="Valenzuela-Miranda D."/>
            <person name="Goncalves A.T."/>
            <person name="Escobar-Sepulveda H."/>
            <person name="Liachko I."/>
            <person name="Nelson B."/>
            <person name="Roberts S."/>
            <person name="Warren W."/>
        </authorList>
    </citation>
    <scope>NUCLEOTIDE SEQUENCE</scope>
    <source>
        <tissue evidence="2">Whole tissue</tissue>
    </source>
</reference>
<protein>
    <submittedName>
        <fullName evidence="2">LOC755078</fullName>
    </submittedName>
</protein>